<feature type="compositionally biased region" description="Basic and acidic residues" evidence="11">
    <location>
        <begin position="567"/>
        <end position="577"/>
    </location>
</feature>
<comment type="subcellular location">
    <subcellularLocation>
        <location evidence="1 10">Nucleus</location>
    </subcellularLocation>
</comment>
<name>A0A1E3P1J7_WICAA</name>
<dbReference type="PANTHER" id="PTHR48249:SF3">
    <property type="entry name" value="MEDIATOR OF RNA POLYMERASE II TRANSCRIPTION SUBUNIT 13"/>
    <property type="match status" value="1"/>
</dbReference>
<evidence type="ECO:0000256" key="3">
    <source>
        <dbReference type="ARBA" id="ARBA00019618"/>
    </source>
</evidence>
<evidence type="ECO:0000313" key="15">
    <source>
        <dbReference type="Proteomes" id="UP000094112"/>
    </source>
</evidence>
<keyword evidence="4 10" id="KW-0678">Repressor</keyword>
<dbReference type="RefSeq" id="XP_019037994.1">
    <property type="nucleotide sequence ID" value="XM_019183524.1"/>
</dbReference>
<feature type="region of interest" description="Disordered" evidence="11">
    <location>
        <begin position="610"/>
        <end position="641"/>
    </location>
</feature>
<feature type="region of interest" description="Disordered" evidence="11">
    <location>
        <begin position="509"/>
        <end position="591"/>
    </location>
</feature>
<dbReference type="GeneID" id="30200770"/>
<evidence type="ECO:0000256" key="2">
    <source>
        <dbReference type="ARBA" id="ARBA00009354"/>
    </source>
</evidence>
<dbReference type="PANTHER" id="PTHR48249">
    <property type="entry name" value="MEDIATOR OF RNA POLYMERASE II TRANSCRIPTION SUBUNIT 13"/>
    <property type="match status" value="1"/>
</dbReference>
<comment type="subunit">
    <text evidence="10">Component of the SRB8-11 complex, which itself associates with the Mediator complex.</text>
</comment>
<evidence type="ECO:0000256" key="9">
    <source>
        <dbReference type="ARBA" id="ARBA00032008"/>
    </source>
</evidence>
<dbReference type="InterPro" id="IPR009401">
    <property type="entry name" value="Med13_C"/>
</dbReference>
<dbReference type="Pfam" id="PF11597">
    <property type="entry name" value="Med13_N"/>
    <property type="match status" value="1"/>
</dbReference>
<evidence type="ECO:0000313" key="14">
    <source>
        <dbReference type="EMBL" id="ODQ58787.1"/>
    </source>
</evidence>
<keyword evidence="15" id="KW-1185">Reference proteome</keyword>
<dbReference type="InterPro" id="IPR021643">
    <property type="entry name" value="Mediator_Med13_N"/>
</dbReference>
<comment type="function">
    <text evidence="10">Component of the SRB8-11 complex. The SRB8-11 complex is a regulatory module of the Mediator complex which is itself involved in regulation of basal and activated RNA polymerase II-dependent transcription. The SRB8-11 complex may be involved in the transcriptional repression of a subset of genes regulated by Mediator. It may inhibit the association of the Mediator complex with RNA polymerase II to form the holoenzyme complex.</text>
</comment>
<feature type="domain" description="Mediator complex subunit Med13 C-terminal" evidence="12">
    <location>
        <begin position="1005"/>
        <end position="1318"/>
    </location>
</feature>
<feature type="compositionally biased region" description="Basic and acidic residues" evidence="11">
    <location>
        <begin position="422"/>
        <end position="436"/>
    </location>
</feature>
<evidence type="ECO:0000256" key="10">
    <source>
        <dbReference type="RuleBase" id="RU364134"/>
    </source>
</evidence>
<evidence type="ECO:0000259" key="13">
    <source>
        <dbReference type="Pfam" id="PF11597"/>
    </source>
</evidence>
<gene>
    <name evidence="14" type="ORF">WICANDRAFT_63295</name>
</gene>
<feature type="compositionally biased region" description="Acidic residues" evidence="11">
    <location>
        <begin position="360"/>
        <end position="374"/>
    </location>
</feature>
<keyword evidence="8 10" id="KW-0539">Nucleus</keyword>
<keyword evidence="5 10" id="KW-0805">Transcription regulation</keyword>
<organism evidence="14 15">
    <name type="scientific">Wickerhamomyces anomalus (strain ATCC 58044 / CBS 1984 / NCYC 433 / NRRL Y-366-8)</name>
    <name type="common">Yeast</name>
    <name type="synonym">Hansenula anomala</name>
    <dbReference type="NCBI Taxonomy" id="683960"/>
    <lineage>
        <taxon>Eukaryota</taxon>
        <taxon>Fungi</taxon>
        <taxon>Dikarya</taxon>
        <taxon>Ascomycota</taxon>
        <taxon>Saccharomycotina</taxon>
        <taxon>Saccharomycetes</taxon>
        <taxon>Phaffomycetales</taxon>
        <taxon>Wickerhamomycetaceae</taxon>
        <taxon>Wickerhamomyces</taxon>
    </lineage>
</organism>
<dbReference type="OrthoDB" id="103819at2759"/>
<feature type="compositionally biased region" description="Polar residues" evidence="11">
    <location>
        <begin position="313"/>
        <end position="334"/>
    </location>
</feature>
<keyword evidence="6 10" id="KW-0010">Activator</keyword>
<evidence type="ECO:0000256" key="11">
    <source>
        <dbReference type="SAM" id="MobiDB-lite"/>
    </source>
</evidence>
<feature type="compositionally biased region" description="Polar residues" evidence="11">
    <location>
        <begin position="404"/>
        <end position="416"/>
    </location>
</feature>
<dbReference type="EMBL" id="KV454211">
    <property type="protein sequence ID" value="ODQ58787.1"/>
    <property type="molecule type" value="Genomic_DNA"/>
</dbReference>
<dbReference type="Proteomes" id="UP000094112">
    <property type="component" value="Unassembled WGS sequence"/>
</dbReference>
<protein>
    <recommendedName>
        <fullName evidence="3 10">Mediator of RNA polymerase II transcription subunit 13</fullName>
    </recommendedName>
    <alternativeName>
        <fullName evidence="9 10">Mediator complex subunit 13</fullName>
    </alternativeName>
</protein>
<evidence type="ECO:0000256" key="6">
    <source>
        <dbReference type="ARBA" id="ARBA00023159"/>
    </source>
</evidence>
<accession>A0A1E3P1J7</accession>
<proteinExistence type="inferred from homology"/>
<feature type="domain" description="Mediator complex subunit Med13 N-terminal" evidence="13">
    <location>
        <begin position="10"/>
        <end position="276"/>
    </location>
</feature>
<evidence type="ECO:0000256" key="5">
    <source>
        <dbReference type="ARBA" id="ARBA00023015"/>
    </source>
</evidence>
<sequence length="1331" mass="148458">MSGEIEVFKVSTNHLKLAHVPEIKYCVFTASNGEDQSILDAEVSLRKKNPKVLAVLYSKELWTFSMNIEDPPVPDLEFQLKQDPIKSFTSSSIYGTTDHNPSSLLPLTYVTFLRALKKMLILNLSSRGELVPFGNSGLLPDSKFLQLDPKLASRGDLFLSITTKPHELNKLQELSPDIDFNKNYAIYLAPSGIRAYLAGETLEYSKTTAPSNQNTIIETLLALHSIKLDPDKLTWLKMIPNLGHLNAITTQVSDYLRAVTNSKYLLWPLELCFVQKADEFTNGARDRLAESMNDQFSLIDDFANLRATSSFKTPSNIPTSNNTPIAFESPSTEPNIIKPHFERKASAVTETPAGTHDSWSDLDEELFGEGDGVTDADFNFFDNDDGERNDDVDLEQELDEALEQTGNEMSLDNTDSGPDIALEDKLSNDSDSRDNHFDIPIEEITIPGTPLYTDPGAPEPIQSPKNVARKKSIFSPLNFNPIIRSNVDNKYANGGKFFVSSVDTPTGEAAIPSLAGDKFAHVDDDTDDEDDDDEDDDDDDEENEENEEDEVFEDEAGQDGSMNVTDQEMKTESRSVMDRTPSIDTSASEKIPFVRDSTVNRLDSTEPEFKKLRLESAVPQLSEEQNDPSKDTRIPSPGIGANGSPNCVPFLLRSIPLHSIPSHFYSDTPTVKHDDLKPLLDTFLQQIIWDDGYLSEAIPKVDFFNDDYPESVQRAIAQFFPEIHEANLAELSGMSITDRMFKEYNHDNEIQAESPLSSFKNPEYVLSSNGPSTDTMDFAISSELPKDTEESSVDGAKLFFEIPEPRITVKRLDQEVSVNASALSLWNLMSFSSLKPSKDFRLLLVSPDNLVTESDYLMTDLLQIYHKCQLGNIERLQSSLVKKGVAPVDYHSDVFEESALSVARSLNESLIKGSNYKDIVITLVDFEQDLKSIIKLSQVFEKMKAAILAIPNDRKLQINVKLKIIPSTYISNNGALSILSINKLTKLSLSLYNDVCGENETYASLSFPLPSKINFQLTKTHIAGKLLSEDSFIHLAYGRSIDKEWCAASWTDQFGKMRKSKAWYCPSKVKNSLETVTNEMWDFTVQLSKSLPGKKFLVLTRTDGMIPDDELLQWKRLSSKSRELALVVVSVNENSKLLLTMDNPQYPLDKLFDQEKSFANTAGLTRIEAPNTVGSSTGLTPSTIFTPQPVNSPDLFTISRPSTHESPSDFRVTSDESSSIVNIADKVHALIYTNPSPLANSPTRLSIKTGFLIKPVPNSQNKLATFEINVLSCPGNLPCDEFMNMILIQYRNLATIGELYGVNDTQYHSLIPWHIAAVVKSLNCLVHVRVE</sequence>
<dbReference type="Pfam" id="PF06333">
    <property type="entry name" value="Med13_C"/>
    <property type="match status" value="1"/>
</dbReference>
<feature type="region of interest" description="Disordered" evidence="11">
    <location>
        <begin position="404"/>
        <end position="436"/>
    </location>
</feature>
<dbReference type="GO" id="GO:0045944">
    <property type="term" value="P:positive regulation of transcription by RNA polymerase II"/>
    <property type="evidence" value="ECO:0007669"/>
    <property type="project" value="TreeGrafter"/>
</dbReference>
<dbReference type="GO" id="GO:0003713">
    <property type="term" value="F:transcription coactivator activity"/>
    <property type="evidence" value="ECO:0007669"/>
    <property type="project" value="TreeGrafter"/>
</dbReference>
<dbReference type="InterPro" id="IPR051139">
    <property type="entry name" value="Mediator_complx_sub13"/>
</dbReference>
<comment type="similarity">
    <text evidence="2 10">Belongs to the Mediator complex subunit 13 family.</text>
</comment>
<evidence type="ECO:0000259" key="12">
    <source>
        <dbReference type="Pfam" id="PF06333"/>
    </source>
</evidence>
<dbReference type="STRING" id="683960.A0A1E3P1J7"/>
<evidence type="ECO:0000256" key="4">
    <source>
        <dbReference type="ARBA" id="ARBA00022491"/>
    </source>
</evidence>
<feature type="compositionally biased region" description="Acidic residues" evidence="11">
    <location>
        <begin position="524"/>
        <end position="557"/>
    </location>
</feature>
<evidence type="ECO:0000256" key="7">
    <source>
        <dbReference type="ARBA" id="ARBA00023163"/>
    </source>
</evidence>
<evidence type="ECO:0000256" key="8">
    <source>
        <dbReference type="ARBA" id="ARBA00023242"/>
    </source>
</evidence>
<keyword evidence="7 10" id="KW-0804">Transcription</keyword>
<dbReference type="GO" id="GO:0016592">
    <property type="term" value="C:mediator complex"/>
    <property type="evidence" value="ECO:0007669"/>
    <property type="project" value="InterPro"/>
</dbReference>
<evidence type="ECO:0000256" key="1">
    <source>
        <dbReference type="ARBA" id="ARBA00004123"/>
    </source>
</evidence>
<feature type="region of interest" description="Disordered" evidence="11">
    <location>
        <begin position="313"/>
        <end position="390"/>
    </location>
</feature>
<reference evidence="14 15" key="1">
    <citation type="journal article" date="2016" name="Proc. Natl. Acad. Sci. U.S.A.">
        <title>Comparative genomics of biotechnologically important yeasts.</title>
        <authorList>
            <person name="Riley R."/>
            <person name="Haridas S."/>
            <person name="Wolfe K.H."/>
            <person name="Lopes M.R."/>
            <person name="Hittinger C.T."/>
            <person name="Goeker M."/>
            <person name="Salamov A.A."/>
            <person name="Wisecaver J.H."/>
            <person name="Long T.M."/>
            <person name="Calvey C.H."/>
            <person name="Aerts A.L."/>
            <person name="Barry K.W."/>
            <person name="Choi C."/>
            <person name="Clum A."/>
            <person name="Coughlan A.Y."/>
            <person name="Deshpande S."/>
            <person name="Douglass A.P."/>
            <person name="Hanson S.J."/>
            <person name="Klenk H.-P."/>
            <person name="LaButti K.M."/>
            <person name="Lapidus A."/>
            <person name="Lindquist E.A."/>
            <person name="Lipzen A.M."/>
            <person name="Meier-Kolthoff J.P."/>
            <person name="Ohm R.A."/>
            <person name="Otillar R.P."/>
            <person name="Pangilinan J.L."/>
            <person name="Peng Y."/>
            <person name="Rokas A."/>
            <person name="Rosa C.A."/>
            <person name="Scheuner C."/>
            <person name="Sibirny A.A."/>
            <person name="Slot J.C."/>
            <person name="Stielow J.B."/>
            <person name="Sun H."/>
            <person name="Kurtzman C.P."/>
            <person name="Blackwell M."/>
            <person name="Grigoriev I.V."/>
            <person name="Jeffries T.W."/>
        </authorList>
    </citation>
    <scope>NUCLEOTIDE SEQUENCE [LARGE SCALE GENOMIC DNA]</scope>
    <source>
        <strain evidence="15">ATCC 58044 / CBS 1984 / NCYC 433 / NRRL Y-366-8</strain>
    </source>
</reference>